<dbReference type="Gene3D" id="3.20.110.20">
    <property type="match status" value="1"/>
</dbReference>
<name>A0A6C0GIC2_9BACT</name>
<comment type="similarity">
    <text evidence="1">Belongs to the glycosyl hydrolase 57 family.</text>
</comment>
<dbReference type="Pfam" id="PF12055">
    <property type="entry name" value="DUF3536"/>
    <property type="match status" value="1"/>
</dbReference>
<reference evidence="4 5" key="1">
    <citation type="submission" date="2020-01" db="EMBL/GenBank/DDBJ databases">
        <authorList>
            <person name="Kim M.K."/>
        </authorList>
    </citation>
    <scope>NUCLEOTIDE SEQUENCE [LARGE SCALE GENOMIC DNA]</scope>
    <source>
        <strain evidence="4 5">172606-1</strain>
    </source>
</reference>
<evidence type="ECO:0000256" key="2">
    <source>
        <dbReference type="ARBA" id="ARBA00023277"/>
    </source>
</evidence>
<keyword evidence="2" id="KW-0119">Carbohydrate metabolism</keyword>
<feature type="domain" description="Glycoside hydrolase family 57 N-terminal" evidence="3">
    <location>
        <begin position="42"/>
        <end position="310"/>
    </location>
</feature>
<dbReference type="InterPro" id="IPR011330">
    <property type="entry name" value="Glyco_hydro/deAcase_b/a-brl"/>
</dbReference>
<dbReference type="SUPFAM" id="SSF88713">
    <property type="entry name" value="Glycoside hydrolase/deacetylase"/>
    <property type="match status" value="1"/>
</dbReference>
<dbReference type="InterPro" id="IPR052046">
    <property type="entry name" value="GH57_Enzymes"/>
</dbReference>
<evidence type="ECO:0000313" key="4">
    <source>
        <dbReference type="EMBL" id="QHT67801.1"/>
    </source>
</evidence>
<organism evidence="4 5">
    <name type="scientific">Rhodocytophaga rosea</name>
    <dbReference type="NCBI Taxonomy" id="2704465"/>
    <lineage>
        <taxon>Bacteria</taxon>
        <taxon>Pseudomonadati</taxon>
        <taxon>Bacteroidota</taxon>
        <taxon>Cytophagia</taxon>
        <taxon>Cytophagales</taxon>
        <taxon>Rhodocytophagaceae</taxon>
        <taxon>Rhodocytophaga</taxon>
    </lineage>
</organism>
<accession>A0A6C0GIC2</accession>
<sequence>MNDTKYVCIHGHFYQPPRENPWLEAIELQDSARPFHDWNERISYECYEPNTASRILAEDGDITDITNNYSKISFNFGPTLLSWLEKYEPDVYKSILKADEESQKNFSGHGSAMAQAFGHIIMPLANLRDKHTQVVWGIRDFEYRFKRKPEGMWLPEAAVDTESLEVLAEHGIKFTLLAPRQARRVRKIGQTQWMDVSGDRVDPKMPYICRLPSGKSIVLFFYDGPISQDVAFKGILKNGRDFANRFLDNFTHESDYQPQLVHIATDGESYGHHHRHGDMALAYCIHYLESQGLARITNYGEYLSKFPPTYEAEIFENSSWSCVHGVERWRSDCGCNTGGRPGWNQLWRDPLRKSLDWLRDELVKIYEKEAGLLLRKPWQARNAYMDILLQRSKNRMEGFIKTHASRDLSKEEKIKVIKLLEMQRHAMLMYTSCGWFFDEISGIETIQVIMYASRAIQLAEEVTSRKLEKDFITLLEKAPSNQPEYGNAAQIYEVYVKPARLDLLKVGVHYAITSLFEDYPDNLPIYSYIFKSEVYDRLEAGIQKLVIGIAKVHSTITWEESEVSFVVLYLGQHTVIANAMENMPDELFSAMHSKIRKAFLRSEVAEIIHLMEGYFGPQRYSLFHLSKDEQRRVLGQIMQTTLQEIENSFRQIYEHNYHMMNLMNNAQAPLPSVFKTTVEFILNADIRRLFEDEHVNLDDLQRLTEEVERWSVKLEPDRVGYVITKKMNVLMNQLLINPRNTERLRYILEIFKQLKKLPLNLDIWMIQNLYFSVGDKYLKEMQKAANHGDASSSKWLTYFSELGDELEIKASRLI</sequence>
<dbReference type="GO" id="GO:0003824">
    <property type="term" value="F:catalytic activity"/>
    <property type="evidence" value="ECO:0007669"/>
    <property type="project" value="InterPro"/>
</dbReference>
<dbReference type="EMBL" id="CP048222">
    <property type="protein sequence ID" value="QHT67801.1"/>
    <property type="molecule type" value="Genomic_DNA"/>
</dbReference>
<protein>
    <submittedName>
        <fullName evidence="4">DUF3536 domain-containing protein</fullName>
    </submittedName>
</protein>
<dbReference type="PANTHER" id="PTHR36306">
    <property type="entry name" value="ALPHA-AMYLASE-RELATED-RELATED"/>
    <property type="match status" value="1"/>
</dbReference>
<dbReference type="GO" id="GO:0005975">
    <property type="term" value="P:carbohydrate metabolic process"/>
    <property type="evidence" value="ECO:0007669"/>
    <property type="project" value="InterPro"/>
</dbReference>
<evidence type="ECO:0000256" key="1">
    <source>
        <dbReference type="ARBA" id="ARBA00006821"/>
    </source>
</evidence>
<gene>
    <name evidence="4" type="ORF">GXP67_14730</name>
</gene>
<dbReference type="InterPro" id="IPR021923">
    <property type="entry name" value="DUF3536"/>
</dbReference>
<evidence type="ECO:0000313" key="5">
    <source>
        <dbReference type="Proteomes" id="UP000480178"/>
    </source>
</evidence>
<proteinExistence type="inferred from homology"/>
<keyword evidence="5" id="KW-1185">Reference proteome</keyword>
<dbReference type="Pfam" id="PF03065">
    <property type="entry name" value="Glyco_hydro_57"/>
    <property type="match status" value="1"/>
</dbReference>
<dbReference type="AlphaFoldDB" id="A0A6C0GIC2"/>
<dbReference type="RefSeq" id="WP_162443823.1">
    <property type="nucleotide sequence ID" value="NZ_CP048222.1"/>
</dbReference>
<dbReference type="Proteomes" id="UP000480178">
    <property type="component" value="Chromosome"/>
</dbReference>
<dbReference type="KEGG" id="rhoz:GXP67_14730"/>
<dbReference type="InterPro" id="IPR004300">
    <property type="entry name" value="Glyco_hydro_57_N"/>
</dbReference>
<dbReference type="CDD" id="cd10797">
    <property type="entry name" value="GH57N_APU_like_1"/>
    <property type="match status" value="1"/>
</dbReference>
<dbReference type="PANTHER" id="PTHR36306:SF3">
    <property type="entry name" value="GLYCOSIDE HYDROLASE FAMILY 57"/>
    <property type="match status" value="1"/>
</dbReference>
<evidence type="ECO:0000259" key="3">
    <source>
        <dbReference type="Pfam" id="PF03065"/>
    </source>
</evidence>